<dbReference type="AlphaFoldDB" id="A0A2U8GRC7"/>
<evidence type="ECO:0000256" key="3">
    <source>
        <dbReference type="ARBA" id="ARBA00022676"/>
    </source>
</evidence>
<dbReference type="PANTHER" id="PTHR30400">
    <property type="entry name" value="MONOFUNCTIONAL BIOSYNTHETIC PEPTIDOGLYCAN TRANSGLYCOSYLASE"/>
    <property type="match status" value="1"/>
</dbReference>
<reference evidence="13 14" key="1">
    <citation type="submission" date="2017-06" db="EMBL/GenBank/DDBJ databases">
        <title>Azoarcus.</title>
        <authorList>
            <person name="Woo J.-H."/>
            <person name="Kim H.-S."/>
        </authorList>
    </citation>
    <scope>NUCLEOTIDE SEQUENCE [LARGE SCALE GENOMIC DNA]</scope>
    <source>
        <strain evidence="13 14">TSPY31</strain>
    </source>
</reference>
<dbReference type="GO" id="GO:0009252">
    <property type="term" value="P:peptidoglycan biosynthetic process"/>
    <property type="evidence" value="ECO:0007669"/>
    <property type="project" value="UniProtKB-UniRule"/>
</dbReference>
<comment type="catalytic activity">
    <reaction evidence="11">
        <text>[GlcNAc-(1-&gt;4)-Mur2Ac(oyl-L-Ala-gamma-D-Glu-L-Lys-D-Ala-D-Ala)](n)-di-trans,octa-cis-undecaprenyl diphosphate + beta-D-GlcNAc-(1-&gt;4)-Mur2Ac(oyl-L-Ala-gamma-D-Glu-L-Lys-D-Ala-D-Ala)-di-trans,octa-cis-undecaprenyl diphosphate = [GlcNAc-(1-&gt;4)-Mur2Ac(oyl-L-Ala-gamma-D-Glu-L-Lys-D-Ala-D-Ala)](n+1)-di-trans,octa-cis-undecaprenyl diphosphate + di-trans,octa-cis-undecaprenyl diphosphate + H(+)</text>
        <dbReference type="Rhea" id="RHEA:23708"/>
        <dbReference type="Rhea" id="RHEA-COMP:9602"/>
        <dbReference type="Rhea" id="RHEA-COMP:9603"/>
        <dbReference type="ChEBI" id="CHEBI:15378"/>
        <dbReference type="ChEBI" id="CHEBI:58405"/>
        <dbReference type="ChEBI" id="CHEBI:60033"/>
        <dbReference type="ChEBI" id="CHEBI:78435"/>
        <dbReference type="EC" id="2.4.99.28"/>
    </reaction>
</comment>
<dbReference type="SUPFAM" id="SSF53955">
    <property type="entry name" value="Lysozyme-like"/>
    <property type="match status" value="1"/>
</dbReference>
<dbReference type="InterPro" id="IPR011812">
    <property type="entry name" value="Pep_trsgly"/>
</dbReference>
<dbReference type="GO" id="GO:0005886">
    <property type="term" value="C:plasma membrane"/>
    <property type="evidence" value="ECO:0007669"/>
    <property type="project" value="UniProtKB-SubCell"/>
</dbReference>
<dbReference type="GO" id="GO:0016763">
    <property type="term" value="F:pentosyltransferase activity"/>
    <property type="evidence" value="ECO:0007669"/>
    <property type="project" value="InterPro"/>
</dbReference>
<dbReference type="InterPro" id="IPR023346">
    <property type="entry name" value="Lysozyme-like_dom_sf"/>
</dbReference>
<keyword evidence="8 11" id="KW-1133">Transmembrane helix</keyword>
<comment type="subcellular location">
    <subcellularLocation>
        <location evidence="11">Cell inner membrane</location>
        <topology evidence="11">Single-pass membrane protein</topology>
    </subcellularLocation>
</comment>
<evidence type="ECO:0000256" key="6">
    <source>
        <dbReference type="ARBA" id="ARBA00022960"/>
    </source>
</evidence>
<evidence type="ECO:0000256" key="4">
    <source>
        <dbReference type="ARBA" id="ARBA00022679"/>
    </source>
</evidence>
<keyword evidence="1 11" id="KW-1003">Cell membrane</keyword>
<sequence>MKQPLRWAGRGLLAIIALLLLWQLWFFTHVAWWSQFDPGSTSFMRLRLSEMHETNPKASLRHTWVPYEKISSHLKRAVVAAEDDRFIDHEGFDWVGIQRALEKNERKGRAVSGGSTISQQLAKNLFLSPSRSYLRKAQEAVITVMIEALWSKRRILEVYLNVVEWGDGVFGAEAAAQRYFGLSAGRLGPAESARLAVMLPNPRKYERSFGPRLAAHAERIRARMGYSQIP</sequence>
<evidence type="ECO:0000256" key="7">
    <source>
        <dbReference type="ARBA" id="ARBA00022984"/>
    </source>
</evidence>
<organism evidence="13 14">
    <name type="scientific">Parazoarcus communis</name>
    <dbReference type="NCBI Taxonomy" id="41977"/>
    <lineage>
        <taxon>Bacteria</taxon>
        <taxon>Pseudomonadati</taxon>
        <taxon>Pseudomonadota</taxon>
        <taxon>Betaproteobacteria</taxon>
        <taxon>Rhodocyclales</taxon>
        <taxon>Zoogloeaceae</taxon>
        <taxon>Parazoarcus</taxon>
    </lineage>
</organism>
<feature type="domain" description="Glycosyl transferase family 51" evidence="12">
    <location>
        <begin position="58"/>
        <end position="216"/>
    </location>
</feature>
<keyword evidence="6 11" id="KW-0133">Cell shape</keyword>
<dbReference type="GO" id="GO:0008955">
    <property type="term" value="F:peptidoglycan glycosyltransferase activity"/>
    <property type="evidence" value="ECO:0007669"/>
    <property type="project" value="UniProtKB-UniRule"/>
</dbReference>
<keyword evidence="14" id="KW-1185">Reference proteome</keyword>
<evidence type="ECO:0000256" key="2">
    <source>
        <dbReference type="ARBA" id="ARBA00022519"/>
    </source>
</evidence>
<dbReference type="NCBIfam" id="TIGR02070">
    <property type="entry name" value="mono_pep_trsgly"/>
    <property type="match status" value="1"/>
</dbReference>
<dbReference type="InterPro" id="IPR001264">
    <property type="entry name" value="Glyco_trans_51"/>
</dbReference>
<dbReference type="EC" id="2.4.99.28" evidence="11"/>
<dbReference type="RefSeq" id="WP_108949767.1">
    <property type="nucleotide sequence ID" value="NZ_CP022187.1"/>
</dbReference>
<keyword evidence="7 11" id="KW-0573">Peptidoglycan synthesis</keyword>
<protein>
    <recommendedName>
        <fullName evidence="11">Biosynthetic peptidoglycan transglycosylase</fullName>
        <ecNumber evidence="11">2.4.99.28</ecNumber>
    </recommendedName>
    <alternativeName>
        <fullName evidence="11">Glycan polymerase</fullName>
    </alternativeName>
    <alternativeName>
        <fullName evidence="11">Peptidoglycan glycosyltransferase MtgA</fullName>
        <shortName evidence="11">PGT</shortName>
    </alternativeName>
</protein>
<dbReference type="GO" id="GO:0071555">
    <property type="term" value="P:cell wall organization"/>
    <property type="evidence" value="ECO:0007669"/>
    <property type="project" value="UniProtKB-KW"/>
</dbReference>
<proteinExistence type="inferred from homology"/>
<evidence type="ECO:0000256" key="9">
    <source>
        <dbReference type="ARBA" id="ARBA00023136"/>
    </source>
</evidence>
<evidence type="ECO:0000259" key="12">
    <source>
        <dbReference type="Pfam" id="PF00912"/>
    </source>
</evidence>
<keyword evidence="10 11" id="KW-0961">Cell wall biogenesis/degradation</keyword>
<dbReference type="Proteomes" id="UP000244930">
    <property type="component" value="Chromosome"/>
</dbReference>
<evidence type="ECO:0000256" key="11">
    <source>
        <dbReference type="HAMAP-Rule" id="MF_00766"/>
    </source>
</evidence>
<evidence type="ECO:0000313" key="13">
    <source>
        <dbReference type="EMBL" id="AWI76064.1"/>
    </source>
</evidence>
<dbReference type="GO" id="GO:0009274">
    <property type="term" value="C:peptidoglycan-based cell wall"/>
    <property type="evidence" value="ECO:0007669"/>
    <property type="project" value="InterPro"/>
</dbReference>
<accession>A0A2U8GRC7</accession>
<keyword evidence="9 11" id="KW-0472">Membrane</keyword>
<dbReference type="EMBL" id="CP022187">
    <property type="protein sequence ID" value="AWI76064.1"/>
    <property type="molecule type" value="Genomic_DNA"/>
</dbReference>
<keyword evidence="3 11" id="KW-0328">Glycosyltransferase</keyword>
<keyword evidence="5 11" id="KW-0812">Transmembrane</keyword>
<comment type="pathway">
    <text evidence="11">Cell wall biogenesis; peptidoglycan biosynthesis.</text>
</comment>
<name>A0A2U8GRC7_9RHOO</name>
<evidence type="ECO:0000313" key="14">
    <source>
        <dbReference type="Proteomes" id="UP000244930"/>
    </source>
</evidence>
<keyword evidence="2 11" id="KW-0997">Cell inner membrane</keyword>
<dbReference type="UniPathway" id="UPA00219"/>
<feature type="transmembrane region" description="Helical" evidence="11">
    <location>
        <begin position="12"/>
        <end position="33"/>
    </location>
</feature>
<dbReference type="InterPro" id="IPR036950">
    <property type="entry name" value="PBP_transglycosylase"/>
</dbReference>
<comment type="similarity">
    <text evidence="11">Belongs to the glycosyltransferase 51 family.</text>
</comment>
<dbReference type="GO" id="GO:0008360">
    <property type="term" value="P:regulation of cell shape"/>
    <property type="evidence" value="ECO:0007669"/>
    <property type="project" value="UniProtKB-KW"/>
</dbReference>
<dbReference type="HAMAP" id="MF_00766">
    <property type="entry name" value="PGT_MtgA"/>
    <property type="match status" value="1"/>
</dbReference>
<dbReference type="Pfam" id="PF00912">
    <property type="entry name" value="Transgly"/>
    <property type="match status" value="1"/>
</dbReference>
<dbReference type="KEGG" id="acom:CEW83_13245"/>
<keyword evidence="4 11" id="KW-0808">Transferase</keyword>
<gene>
    <name evidence="11 13" type="primary">mtgA</name>
    <name evidence="13" type="ORF">CEW83_13245</name>
</gene>
<evidence type="ECO:0000256" key="5">
    <source>
        <dbReference type="ARBA" id="ARBA00022692"/>
    </source>
</evidence>
<dbReference type="Gene3D" id="1.10.3810.10">
    <property type="entry name" value="Biosynthetic peptidoglycan transglycosylase-like"/>
    <property type="match status" value="1"/>
</dbReference>
<evidence type="ECO:0000256" key="8">
    <source>
        <dbReference type="ARBA" id="ARBA00022989"/>
    </source>
</evidence>
<comment type="function">
    <text evidence="11">Peptidoglycan polymerase that catalyzes glycan chain elongation from lipid-linked precursors.</text>
</comment>
<dbReference type="PANTHER" id="PTHR30400:SF0">
    <property type="entry name" value="BIOSYNTHETIC PEPTIDOGLYCAN TRANSGLYCOSYLASE"/>
    <property type="match status" value="1"/>
</dbReference>
<evidence type="ECO:0000256" key="10">
    <source>
        <dbReference type="ARBA" id="ARBA00023316"/>
    </source>
</evidence>
<evidence type="ECO:0000256" key="1">
    <source>
        <dbReference type="ARBA" id="ARBA00022475"/>
    </source>
</evidence>